<feature type="domain" description="HTH marR-type" evidence="2">
    <location>
        <begin position="43"/>
        <end position="178"/>
    </location>
</feature>
<dbReference type="Proteomes" id="UP001500831">
    <property type="component" value="Unassembled WGS sequence"/>
</dbReference>
<gene>
    <name evidence="3" type="ORF">GCM10010517_04800</name>
</gene>
<proteinExistence type="predicted"/>
<name>A0ABN3VQ93_9ACTN</name>
<dbReference type="Gene3D" id="1.10.10.10">
    <property type="entry name" value="Winged helix-like DNA-binding domain superfamily/Winged helix DNA-binding domain"/>
    <property type="match status" value="1"/>
</dbReference>
<evidence type="ECO:0000259" key="2">
    <source>
        <dbReference type="PROSITE" id="PS50995"/>
    </source>
</evidence>
<dbReference type="PROSITE" id="PS50995">
    <property type="entry name" value="HTH_MARR_2"/>
    <property type="match status" value="1"/>
</dbReference>
<dbReference type="SMART" id="SM00347">
    <property type="entry name" value="HTH_MARR"/>
    <property type="match status" value="1"/>
</dbReference>
<dbReference type="InterPro" id="IPR036388">
    <property type="entry name" value="WH-like_DNA-bd_sf"/>
</dbReference>
<reference evidence="3 4" key="1">
    <citation type="journal article" date="2019" name="Int. J. Syst. Evol. Microbiol.">
        <title>The Global Catalogue of Microorganisms (GCM) 10K type strain sequencing project: providing services to taxonomists for standard genome sequencing and annotation.</title>
        <authorList>
            <consortium name="The Broad Institute Genomics Platform"/>
            <consortium name="The Broad Institute Genome Sequencing Center for Infectious Disease"/>
            <person name="Wu L."/>
            <person name="Ma J."/>
        </authorList>
    </citation>
    <scope>NUCLEOTIDE SEQUENCE [LARGE SCALE GENOMIC DNA]</scope>
    <source>
        <strain evidence="3 4">JCM 6242</strain>
    </source>
</reference>
<protein>
    <submittedName>
        <fullName evidence="3">MarR family transcriptional regulator</fullName>
    </submittedName>
</protein>
<feature type="region of interest" description="Disordered" evidence="1">
    <location>
        <begin position="1"/>
        <end position="34"/>
    </location>
</feature>
<sequence>MSLKQAPPGERSGRLGDASAHAASESGERAVNDEDTRWLSSVEQRAWRTHLAAHKLLEHRLDRELQAFGLSVNDYEILVNLSETPGHRMRMSDLADATIQSRSRLSHQISRMEVAGLVARETCVDDRRGTFAVLTDHGWATIQKVAPHHVASVRRHFIDLLTDDQLRELETAYAPVVEHLKSLR</sequence>
<comment type="caution">
    <text evidence="3">The sequence shown here is derived from an EMBL/GenBank/DDBJ whole genome shotgun (WGS) entry which is preliminary data.</text>
</comment>
<keyword evidence="4" id="KW-1185">Reference proteome</keyword>
<dbReference type="SUPFAM" id="SSF46785">
    <property type="entry name" value="Winged helix' DNA-binding domain"/>
    <property type="match status" value="1"/>
</dbReference>
<dbReference type="PANTHER" id="PTHR33164:SF99">
    <property type="entry name" value="MARR FAMILY REGULATORY PROTEIN"/>
    <property type="match status" value="1"/>
</dbReference>
<dbReference type="EMBL" id="BAAAVI010000002">
    <property type="protein sequence ID" value="GAA2847693.1"/>
    <property type="molecule type" value="Genomic_DNA"/>
</dbReference>
<dbReference type="Pfam" id="PF12802">
    <property type="entry name" value="MarR_2"/>
    <property type="match status" value="1"/>
</dbReference>
<dbReference type="InterPro" id="IPR000835">
    <property type="entry name" value="HTH_MarR-typ"/>
</dbReference>
<dbReference type="InterPro" id="IPR039422">
    <property type="entry name" value="MarR/SlyA-like"/>
</dbReference>
<accession>A0ABN3VQ93</accession>
<dbReference type="PANTHER" id="PTHR33164">
    <property type="entry name" value="TRANSCRIPTIONAL REGULATOR, MARR FAMILY"/>
    <property type="match status" value="1"/>
</dbReference>
<evidence type="ECO:0000313" key="3">
    <source>
        <dbReference type="EMBL" id="GAA2847693.1"/>
    </source>
</evidence>
<dbReference type="InterPro" id="IPR036390">
    <property type="entry name" value="WH_DNA-bd_sf"/>
</dbReference>
<evidence type="ECO:0000256" key="1">
    <source>
        <dbReference type="SAM" id="MobiDB-lite"/>
    </source>
</evidence>
<evidence type="ECO:0000313" key="4">
    <source>
        <dbReference type="Proteomes" id="UP001500831"/>
    </source>
</evidence>
<organism evidence="3 4">
    <name type="scientific">Streptosporangium fragile</name>
    <dbReference type="NCBI Taxonomy" id="46186"/>
    <lineage>
        <taxon>Bacteria</taxon>
        <taxon>Bacillati</taxon>
        <taxon>Actinomycetota</taxon>
        <taxon>Actinomycetes</taxon>
        <taxon>Streptosporangiales</taxon>
        <taxon>Streptosporangiaceae</taxon>
        <taxon>Streptosporangium</taxon>
    </lineage>
</organism>
<dbReference type="RefSeq" id="WP_425581935.1">
    <property type="nucleotide sequence ID" value="NZ_BAAAVI010000002.1"/>
</dbReference>